<feature type="transmembrane region" description="Helical" evidence="8">
    <location>
        <begin position="64"/>
        <end position="84"/>
    </location>
</feature>
<dbReference type="FunFam" id="1.10.3470.10:FF:000001">
    <property type="entry name" value="Vitamin B12 ABC transporter permease BtuC"/>
    <property type="match status" value="1"/>
</dbReference>
<evidence type="ECO:0000256" key="5">
    <source>
        <dbReference type="ARBA" id="ARBA00022692"/>
    </source>
</evidence>
<dbReference type="Pfam" id="PF01032">
    <property type="entry name" value="FecCD"/>
    <property type="match status" value="1"/>
</dbReference>
<dbReference type="Proteomes" id="UP000317713">
    <property type="component" value="Chromosome"/>
</dbReference>
<evidence type="ECO:0000256" key="1">
    <source>
        <dbReference type="ARBA" id="ARBA00004651"/>
    </source>
</evidence>
<dbReference type="InterPro" id="IPR037294">
    <property type="entry name" value="ABC_BtuC-like"/>
</dbReference>
<comment type="similarity">
    <text evidence="2">Belongs to the binding-protein-dependent transport system permease family. FecCD subfamily.</text>
</comment>
<dbReference type="GO" id="GO:0005886">
    <property type="term" value="C:plasma membrane"/>
    <property type="evidence" value="ECO:0007669"/>
    <property type="project" value="UniProtKB-SubCell"/>
</dbReference>
<evidence type="ECO:0000313" key="9">
    <source>
        <dbReference type="EMBL" id="QDS37811.1"/>
    </source>
</evidence>
<evidence type="ECO:0000256" key="4">
    <source>
        <dbReference type="ARBA" id="ARBA00022475"/>
    </source>
</evidence>
<name>A0A517IG04_BREBE</name>
<feature type="transmembrane region" description="Helical" evidence="8">
    <location>
        <begin position="315"/>
        <end position="335"/>
    </location>
</feature>
<dbReference type="SUPFAM" id="SSF81345">
    <property type="entry name" value="ABC transporter involved in vitamin B12 uptake, BtuC"/>
    <property type="match status" value="1"/>
</dbReference>
<keyword evidence="5 8" id="KW-0812">Transmembrane</keyword>
<evidence type="ECO:0000313" key="10">
    <source>
        <dbReference type="Proteomes" id="UP000317713"/>
    </source>
</evidence>
<feature type="transmembrane region" description="Helical" evidence="8">
    <location>
        <begin position="124"/>
        <end position="145"/>
    </location>
</feature>
<keyword evidence="6 8" id="KW-1133">Transmembrane helix</keyword>
<dbReference type="PANTHER" id="PTHR30472">
    <property type="entry name" value="FERRIC ENTEROBACTIN TRANSPORT SYSTEM PERMEASE PROTEIN"/>
    <property type="match status" value="1"/>
</dbReference>
<feature type="transmembrane region" description="Helical" evidence="8">
    <location>
        <begin position="157"/>
        <end position="177"/>
    </location>
</feature>
<dbReference type="GO" id="GO:0033214">
    <property type="term" value="P:siderophore-iron import into cell"/>
    <property type="evidence" value="ECO:0007669"/>
    <property type="project" value="TreeGrafter"/>
</dbReference>
<reference evidence="9 10" key="1">
    <citation type="submission" date="2019-07" db="EMBL/GenBank/DDBJ databases">
        <title>Characterization of Brevibacillus brevis HK544, as a potential biocontrol agent.</title>
        <authorList>
            <person name="Kim H."/>
        </authorList>
    </citation>
    <scope>NUCLEOTIDE SEQUENCE [LARGE SCALE GENOMIC DNA]</scope>
    <source>
        <strain evidence="9 10">HK544</strain>
    </source>
</reference>
<dbReference type="RefSeq" id="WP_144619310.1">
    <property type="nucleotide sequence ID" value="NZ_CP042161.1"/>
</dbReference>
<feature type="transmembrane region" description="Helical" evidence="8">
    <location>
        <begin position="96"/>
        <end position="118"/>
    </location>
</feature>
<sequence>MQDLASRRRARAIWIGSCLLAIAFVVIAISLNTGSIKIGPLTVVQTLFGYGTPDDELVLFEYRLPRIIITMLAGIGLGISGAILQAISRNALADPGIIGLHAGSSFGLIVFVTLFSSMKGASALMLPLFTFSGGILATCLIVLLANDRHRGLQPIRLLLVGIAIAAGFSAITLYLSLRLDENTYAFAARWLAGSVWGRDWIHVVALLPWIVLLVPYAWMRAQALNLFSLGDEIAIGVGEAVQRKRLLLLGCAVGLSGASVAMVGGIGFIGLVAPHLARRLVGPRQQYVLPISGLVGLVILVTSDTIGRSIFEPNAIPAGVVVAAVGAPYFLYLLVKTKS</sequence>
<dbReference type="GO" id="GO:0022857">
    <property type="term" value="F:transmembrane transporter activity"/>
    <property type="evidence" value="ECO:0007669"/>
    <property type="project" value="InterPro"/>
</dbReference>
<feature type="transmembrane region" description="Helical" evidence="8">
    <location>
        <begin position="12"/>
        <end position="31"/>
    </location>
</feature>
<keyword evidence="4" id="KW-1003">Cell membrane</keyword>
<evidence type="ECO:0000256" key="7">
    <source>
        <dbReference type="ARBA" id="ARBA00023136"/>
    </source>
</evidence>
<evidence type="ECO:0000256" key="2">
    <source>
        <dbReference type="ARBA" id="ARBA00007935"/>
    </source>
</evidence>
<protein>
    <submittedName>
        <fullName evidence="9">Iron ABC transporter permease</fullName>
    </submittedName>
</protein>
<keyword evidence="3" id="KW-0813">Transport</keyword>
<dbReference type="PANTHER" id="PTHR30472:SF64">
    <property type="entry name" value="IRON(3+)-HYDROXAMATE IMPORT SYSTEM PERMEASE PROTEIN FHUG"/>
    <property type="match status" value="1"/>
</dbReference>
<gene>
    <name evidence="9" type="ORF">FPS98_29675</name>
</gene>
<comment type="subcellular location">
    <subcellularLocation>
        <location evidence="1">Cell membrane</location>
        <topology evidence="1">Multi-pass membrane protein</topology>
    </subcellularLocation>
</comment>
<dbReference type="Gene3D" id="1.10.3470.10">
    <property type="entry name" value="ABC transporter involved in vitamin B12 uptake, BtuC"/>
    <property type="match status" value="1"/>
</dbReference>
<dbReference type="InterPro" id="IPR000522">
    <property type="entry name" value="ABC_transptr_permease_BtuC"/>
</dbReference>
<organism evidence="9 10">
    <name type="scientific">Brevibacillus brevis</name>
    <name type="common">Bacillus brevis</name>
    <dbReference type="NCBI Taxonomy" id="1393"/>
    <lineage>
        <taxon>Bacteria</taxon>
        <taxon>Bacillati</taxon>
        <taxon>Bacillota</taxon>
        <taxon>Bacilli</taxon>
        <taxon>Bacillales</taxon>
        <taxon>Paenibacillaceae</taxon>
        <taxon>Brevibacillus</taxon>
    </lineage>
</organism>
<accession>A0A517IG04</accession>
<evidence type="ECO:0000256" key="6">
    <source>
        <dbReference type="ARBA" id="ARBA00022989"/>
    </source>
</evidence>
<dbReference type="AlphaFoldDB" id="A0A517IG04"/>
<evidence type="ECO:0000256" key="8">
    <source>
        <dbReference type="SAM" id="Phobius"/>
    </source>
</evidence>
<evidence type="ECO:0000256" key="3">
    <source>
        <dbReference type="ARBA" id="ARBA00022448"/>
    </source>
</evidence>
<feature type="transmembrane region" description="Helical" evidence="8">
    <location>
        <begin position="200"/>
        <end position="219"/>
    </location>
</feature>
<keyword evidence="7 8" id="KW-0472">Membrane</keyword>
<proteinExistence type="inferred from homology"/>
<dbReference type="CDD" id="cd06550">
    <property type="entry name" value="TM_ABC_iron-siderophores_like"/>
    <property type="match status" value="1"/>
</dbReference>
<dbReference type="EMBL" id="CP042161">
    <property type="protein sequence ID" value="QDS37811.1"/>
    <property type="molecule type" value="Genomic_DNA"/>
</dbReference>
<feature type="transmembrane region" description="Helical" evidence="8">
    <location>
        <begin position="246"/>
        <end position="273"/>
    </location>
</feature>